<feature type="domain" description="Alpha/beta hydrolase fold-3" evidence="2">
    <location>
        <begin position="100"/>
        <end position="318"/>
    </location>
</feature>
<dbReference type="PANTHER" id="PTHR48081">
    <property type="entry name" value="AB HYDROLASE SUPERFAMILY PROTEIN C4A8.06C"/>
    <property type="match status" value="1"/>
</dbReference>
<dbReference type="GO" id="GO:0016787">
    <property type="term" value="F:hydrolase activity"/>
    <property type="evidence" value="ECO:0007669"/>
    <property type="project" value="UniProtKB-KW"/>
</dbReference>
<keyword evidence="1 3" id="KW-0378">Hydrolase</keyword>
<dbReference type="PANTHER" id="PTHR48081:SF8">
    <property type="entry name" value="ALPHA_BETA HYDROLASE FOLD-3 DOMAIN-CONTAINING PROTEIN-RELATED"/>
    <property type="match status" value="1"/>
</dbReference>
<name>A0ABR4IHL9_9EURO</name>
<evidence type="ECO:0000256" key="1">
    <source>
        <dbReference type="ARBA" id="ARBA00022801"/>
    </source>
</evidence>
<dbReference type="EMBL" id="JBFXLU010000408">
    <property type="protein sequence ID" value="KAL2827250.1"/>
    <property type="molecule type" value="Genomic_DNA"/>
</dbReference>
<dbReference type="Proteomes" id="UP001610446">
    <property type="component" value="Unassembled WGS sequence"/>
</dbReference>
<dbReference type="Gene3D" id="3.40.50.1820">
    <property type="entry name" value="alpha/beta hydrolase"/>
    <property type="match status" value="1"/>
</dbReference>
<organism evidence="3 4">
    <name type="scientific">Aspergillus pseudoustus</name>
    <dbReference type="NCBI Taxonomy" id="1810923"/>
    <lineage>
        <taxon>Eukaryota</taxon>
        <taxon>Fungi</taxon>
        <taxon>Dikarya</taxon>
        <taxon>Ascomycota</taxon>
        <taxon>Pezizomycotina</taxon>
        <taxon>Eurotiomycetes</taxon>
        <taxon>Eurotiomycetidae</taxon>
        <taxon>Eurotiales</taxon>
        <taxon>Aspergillaceae</taxon>
        <taxon>Aspergillus</taxon>
        <taxon>Aspergillus subgen. Nidulantes</taxon>
    </lineage>
</organism>
<keyword evidence="4" id="KW-1185">Reference proteome</keyword>
<proteinExistence type="predicted"/>
<sequence>MPDYSQYQGPSAEWETFVEKNPLPAGNFTIPPQTIRQNTNALRIKLAQTELAAESLHDAVHWRDHCILTRDNQNILARIYTPKSNPNQVSSSETPLPVYLYFHGGGHLFGTIETEDAACSRLAAHANLIVVNVNYRHTPEFTHPTQVNDAWDALIWLSRNAALLNANPNRVIVGGISAGAGLAASVVLQHHTMCRHGKDSVPLTVLGQLLCIPWLVHPDNYQLSTQAGSSYAQNVDAPVLSKTLLRLFTDLLGAADPSDPTLNVGLVGDGGVVGLPKSAFLVAGRDLLRDEGLDYAEKLTENEVPTKVHVFPGLPHGFRRFSALASSRVWDELLVESCQWILSESQASSFDVVDTNNV</sequence>
<evidence type="ECO:0000259" key="2">
    <source>
        <dbReference type="Pfam" id="PF07859"/>
    </source>
</evidence>
<dbReference type="Pfam" id="PF07859">
    <property type="entry name" value="Abhydrolase_3"/>
    <property type="match status" value="1"/>
</dbReference>
<dbReference type="InterPro" id="IPR013094">
    <property type="entry name" value="AB_hydrolase_3"/>
</dbReference>
<accession>A0ABR4IHL9</accession>
<protein>
    <submittedName>
        <fullName evidence="3">Alpha/Beta hydrolase protein</fullName>
    </submittedName>
</protein>
<dbReference type="InterPro" id="IPR029058">
    <property type="entry name" value="AB_hydrolase_fold"/>
</dbReference>
<evidence type="ECO:0000313" key="3">
    <source>
        <dbReference type="EMBL" id="KAL2827250.1"/>
    </source>
</evidence>
<gene>
    <name evidence="3" type="ORF">BJY01DRAFT_255773</name>
</gene>
<dbReference type="SUPFAM" id="SSF53474">
    <property type="entry name" value="alpha/beta-Hydrolases"/>
    <property type="match status" value="1"/>
</dbReference>
<dbReference type="InterPro" id="IPR050300">
    <property type="entry name" value="GDXG_lipolytic_enzyme"/>
</dbReference>
<reference evidence="3 4" key="1">
    <citation type="submission" date="2024-07" db="EMBL/GenBank/DDBJ databases">
        <title>Section-level genome sequencing and comparative genomics of Aspergillus sections Usti and Cavernicolus.</title>
        <authorList>
            <consortium name="Lawrence Berkeley National Laboratory"/>
            <person name="Nybo J.L."/>
            <person name="Vesth T.C."/>
            <person name="Theobald S."/>
            <person name="Frisvad J.C."/>
            <person name="Larsen T.O."/>
            <person name="Kjaerboelling I."/>
            <person name="Rothschild-Mancinelli K."/>
            <person name="Lyhne E.K."/>
            <person name="Kogle M.E."/>
            <person name="Barry K."/>
            <person name="Clum A."/>
            <person name="Na H."/>
            <person name="Ledsgaard L."/>
            <person name="Lin J."/>
            <person name="Lipzen A."/>
            <person name="Kuo A."/>
            <person name="Riley R."/>
            <person name="Mondo S."/>
            <person name="Labutti K."/>
            <person name="Haridas S."/>
            <person name="Pangalinan J."/>
            <person name="Salamov A.A."/>
            <person name="Simmons B.A."/>
            <person name="Magnuson J.K."/>
            <person name="Chen J."/>
            <person name="Drula E."/>
            <person name="Henrissat B."/>
            <person name="Wiebenga A."/>
            <person name="Lubbers R.J."/>
            <person name="Gomes A.C."/>
            <person name="Makela M.R."/>
            <person name="Stajich J."/>
            <person name="Grigoriev I.V."/>
            <person name="Mortensen U.H."/>
            <person name="De Vries R.P."/>
            <person name="Baker S.E."/>
            <person name="Andersen M.R."/>
        </authorList>
    </citation>
    <scope>NUCLEOTIDE SEQUENCE [LARGE SCALE GENOMIC DNA]</scope>
    <source>
        <strain evidence="3 4">CBS 123904</strain>
    </source>
</reference>
<evidence type="ECO:0000313" key="4">
    <source>
        <dbReference type="Proteomes" id="UP001610446"/>
    </source>
</evidence>
<comment type="caution">
    <text evidence="3">The sequence shown here is derived from an EMBL/GenBank/DDBJ whole genome shotgun (WGS) entry which is preliminary data.</text>
</comment>